<evidence type="ECO:0000313" key="2">
    <source>
        <dbReference type="EMBL" id="KKN05233.1"/>
    </source>
</evidence>
<keyword evidence="1" id="KW-1133">Transmembrane helix</keyword>
<name>A0A0F9QIU2_9ZZZZ</name>
<keyword evidence="1" id="KW-0812">Transmembrane</keyword>
<keyword evidence="1" id="KW-0472">Membrane</keyword>
<accession>A0A0F9QIU2</accession>
<organism evidence="2">
    <name type="scientific">marine sediment metagenome</name>
    <dbReference type="NCBI Taxonomy" id="412755"/>
    <lineage>
        <taxon>unclassified sequences</taxon>
        <taxon>metagenomes</taxon>
        <taxon>ecological metagenomes</taxon>
    </lineage>
</organism>
<feature type="transmembrane region" description="Helical" evidence="1">
    <location>
        <begin position="44"/>
        <end position="61"/>
    </location>
</feature>
<sequence length="64" mass="7144">REGGGPMMRFNWHTFGSWMVGTVCAVIIALLFVAIPYLFGDVGLFMNAIIIWMTAIVFLSIEDC</sequence>
<comment type="caution">
    <text evidence="2">The sequence shown here is derived from an EMBL/GenBank/DDBJ whole genome shotgun (WGS) entry which is preliminary data.</text>
</comment>
<evidence type="ECO:0000256" key="1">
    <source>
        <dbReference type="SAM" id="Phobius"/>
    </source>
</evidence>
<gene>
    <name evidence="2" type="ORF">LCGC14_1089500</name>
</gene>
<dbReference type="EMBL" id="LAZR01004827">
    <property type="protein sequence ID" value="KKN05233.1"/>
    <property type="molecule type" value="Genomic_DNA"/>
</dbReference>
<proteinExistence type="predicted"/>
<protein>
    <submittedName>
        <fullName evidence="2">Uncharacterized protein</fullName>
    </submittedName>
</protein>
<reference evidence="2" key="1">
    <citation type="journal article" date="2015" name="Nature">
        <title>Complex archaea that bridge the gap between prokaryotes and eukaryotes.</title>
        <authorList>
            <person name="Spang A."/>
            <person name="Saw J.H."/>
            <person name="Jorgensen S.L."/>
            <person name="Zaremba-Niedzwiedzka K."/>
            <person name="Martijn J."/>
            <person name="Lind A.E."/>
            <person name="van Eijk R."/>
            <person name="Schleper C."/>
            <person name="Guy L."/>
            <person name="Ettema T.J."/>
        </authorList>
    </citation>
    <scope>NUCLEOTIDE SEQUENCE</scope>
</reference>
<feature type="transmembrane region" description="Helical" evidence="1">
    <location>
        <begin position="12"/>
        <end position="38"/>
    </location>
</feature>
<dbReference type="AlphaFoldDB" id="A0A0F9QIU2"/>
<feature type="non-terminal residue" evidence="2">
    <location>
        <position position="1"/>
    </location>
</feature>